<dbReference type="CDD" id="cd00761">
    <property type="entry name" value="Glyco_tranf_GTA_type"/>
    <property type="match status" value="1"/>
</dbReference>
<feature type="domain" description="Glycosyltransferase 2-like" evidence="5">
    <location>
        <begin position="14"/>
        <end position="105"/>
    </location>
</feature>
<evidence type="ECO:0000313" key="8">
    <source>
        <dbReference type="Proteomes" id="UP000298246"/>
    </source>
</evidence>
<evidence type="ECO:0008006" key="9">
    <source>
        <dbReference type="Google" id="ProtNLM"/>
    </source>
</evidence>
<keyword evidence="4" id="KW-0808">Transferase</keyword>
<evidence type="ECO:0000259" key="5">
    <source>
        <dbReference type="Pfam" id="PF00535"/>
    </source>
</evidence>
<accession>A0A4Y8PTE1</accession>
<protein>
    <recommendedName>
        <fullName evidence="9">Glycosyltransferase</fullName>
    </recommendedName>
</protein>
<dbReference type="InterPro" id="IPR029044">
    <property type="entry name" value="Nucleotide-diphossugar_trans"/>
</dbReference>
<evidence type="ECO:0000259" key="6">
    <source>
        <dbReference type="Pfam" id="PF02709"/>
    </source>
</evidence>
<name>A0A4Y8PTE1_9BACL</name>
<evidence type="ECO:0000256" key="2">
    <source>
        <dbReference type="ARBA" id="ARBA00006739"/>
    </source>
</evidence>
<comment type="pathway">
    <text evidence="1">Cell wall biogenesis; cell wall polysaccharide biosynthesis.</text>
</comment>
<comment type="similarity">
    <text evidence="2">Belongs to the glycosyltransferase 2 family.</text>
</comment>
<keyword evidence="8" id="KW-1185">Reference proteome</keyword>
<dbReference type="InterPro" id="IPR001173">
    <property type="entry name" value="Glyco_trans_2-like"/>
</dbReference>
<dbReference type="AlphaFoldDB" id="A0A4Y8PTE1"/>
<dbReference type="PANTHER" id="PTHR43179:SF12">
    <property type="entry name" value="GALACTOFURANOSYLTRANSFERASE GLFT2"/>
    <property type="match status" value="1"/>
</dbReference>
<dbReference type="EMBL" id="MYFO01000038">
    <property type="protein sequence ID" value="TFE84165.1"/>
    <property type="molecule type" value="Genomic_DNA"/>
</dbReference>
<evidence type="ECO:0000256" key="4">
    <source>
        <dbReference type="ARBA" id="ARBA00022679"/>
    </source>
</evidence>
<dbReference type="OrthoDB" id="9812302at2"/>
<dbReference type="SUPFAM" id="SSF53448">
    <property type="entry name" value="Nucleotide-diphospho-sugar transferases"/>
    <property type="match status" value="1"/>
</dbReference>
<dbReference type="Proteomes" id="UP000298246">
    <property type="component" value="Unassembled WGS sequence"/>
</dbReference>
<dbReference type="Gene3D" id="3.90.550.10">
    <property type="entry name" value="Spore Coat Polysaccharide Biosynthesis Protein SpsA, Chain A"/>
    <property type="match status" value="1"/>
</dbReference>
<sequence length="500" mass="55485">MEKERSMMDSVKVSYIIPTYNFKELLKTGLDYLADQRLEAGVDMEVVVIDDGSSDGTHDIVNDYAGRFTHFVYVYRARDERSCRSRTRNLGIRQASGDVIVFLDAGVLVGKEFTNIVAARFIQMSSRVLYHRIAGLEIDPQRDDMSPLAAESLTPDNLPQVVERLSAVPGWGDEREGVARANADDLSRLALPWAYGMTCAMSVPAELVRQAGGFEERFLGWGCEDVEFALRLFEAQAVFHFEREACALHLPHPKSHTKKHSVSHANNAELLHKLYGIVPTELMLMYPGLFFDAMMLKLQSLQTGQWFGAAYKQRLADGTALRAEGARTLLIGMDDPDCARSFGATHLLAYNETSLGRLRSELPDVSVSYSLGCRTFFTDGYFDTAVITDFIRLLHPALAAQLLREAGRVAKTVVLLLAGDEAPPQPKLVPPAIVKRLITLETAPAADGFAIEYAFVPGNNRAVMERYYWSPVEEMAQLAAQLLPEGSWTIGVPDRMNAQA</sequence>
<proteinExistence type="inferred from homology"/>
<keyword evidence="3" id="KW-0328">Glycosyltransferase</keyword>
<dbReference type="Pfam" id="PF02709">
    <property type="entry name" value="Glyco_transf_7C"/>
    <property type="match status" value="1"/>
</dbReference>
<evidence type="ECO:0000256" key="1">
    <source>
        <dbReference type="ARBA" id="ARBA00004776"/>
    </source>
</evidence>
<comment type="caution">
    <text evidence="7">The sequence shown here is derived from an EMBL/GenBank/DDBJ whole genome shotgun (WGS) entry which is preliminary data.</text>
</comment>
<feature type="domain" description="Galactosyltransferase C-terminal" evidence="6">
    <location>
        <begin position="190"/>
        <end position="237"/>
    </location>
</feature>
<evidence type="ECO:0000313" key="7">
    <source>
        <dbReference type="EMBL" id="TFE84165.1"/>
    </source>
</evidence>
<dbReference type="GO" id="GO:0016757">
    <property type="term" value="F:glycosyltransferase activity"/>
    <property type="evidence" value="ECO:0007669"/>
    <property type="project" value="UniProtKB-KW"/>
</dbReference>
<reference evidence="7 8" key="1">
    <citation type="submission" date="2017-03" db="EMBL/GenBank/DDBJ databases">
        <title>Isolation of Levoglucosan Utilizing Bacteria.</title>
        <authorList>
            <person name="Arya A.S."/>
        </authorList>
    </citation>
    <scope>NUCLEOTIDE SEQUENCE [LARGE SCALE GENOMIC DNA]</scope>
    <source>
        <strain evidence="7 8">MEC069</strain>
    </source>
</reference>
<dbReference type="PANTHER" id="PTHR43179">
    <property type="entry name" value="RHAMNOSYLTRANSFERASE WBBL"/>
    <property type="match status" value="1"/>
</dbReference>
<dbReference type="InterPro" id="IPR027791">
    <property type="entry name" value="Galactosyl_T_C"/>
</dbReference>
<gene>
    <name evidence="7" type="ORF">B5M42_21240</name>
</gene>
<dbReference type="Pfam" id="PF00535">
    <property type="entry name" value="Glycos_transf_2"/>
    <property type="match status" value="1"/>
</dbReference>
<organism evidence="7 8">
    <name type="scientific">Paenibacillus athensensis</name>
    <dbReference type="NCBI Taxonomy" id="1967502"/>
    <lineage>
        <taxon>Bacteria</taxon>
        <taxon>Bacillati</taxon>
        <taxon>Bacillota</taxon>
        <taxon>Bacilli</taxon>
        <taxon>Bacillales</taxon>
        <taxon>Paenibacillaceae</taxon>
        <taxon>Paenibacillus</taxon>
    </lineage>
</organism>
<evidence type="ECO:0000256" key="3">
    <source>
        <dbReference type="ARBA" id="ARBA00022676"/>
    </source>
</evidence>